<dbReference type="AlphaFoldDB" id="A0AAD9SQI2"/>
<feature type="region of interest" description="Disordered" evidence="1">
    <location>
        <begin position="77"/>
        <end position="163"/>
    </location>
</feature>
<keyword evidence="4" id="KW-1185">Reference proteome</keyword>
<dbReference type="Gene3D" id="1.10.287.110">
    <property type="entry name" value="DnaJ domain"/>
    <property type="match status" value="1"/>
</dbReference>
<proteinExistence type="predicted"/>
<dbReference type="Pfam" id="PF00226">
    <property type="entry name" value="DnaJ"/>
    <property type="match status" value="1"/>
</dbReference>
<dbReference type="PROSITE" id="PS00636">
    <property type="entry name" value="DNAJ_1"/>
    <property type="match status" value="1"/>
</dbReference>
<organism evidence="3 4">
    <name type="scientific">Phomopsis amygdali</name>
    <name type="common">Fusicoccum amygdali</name>
    <dbReference type="NCBI Taxonomy" id="1214568"/>
    <lineage>
        <taxon>Eukaryota</taxon>
        <taxon>Fungi</taxon>
        <taxon>Dikarya</taxon>
        <taxon>Ascomycota</taxon>
        <taxon>Pezizomycotina</taxon>
        <taxon>Sordariomycetes</taxon>
        <taxon>Sordariomycetidae</taxon>
        <taxon>Diaporthales</taxon>
        <taxon>Diaporthaceae</taxon>
        <taxon>Diaporthe</taxon>
    </lineage>
</organism>
<sequence>MANFVNHYAVLGVTFTADTTAIKKAYRQLALRHHPDKAAPGKESDAADFIRALAAYETLIDDAKRKTYDSQYKKRSKAAASGHSFVPPETTRGSYFSHQETDTERDGNYGTGSWAEDLSDDEDDVDEDYPSDASTDPMECDDTGAYEDGYADPHYESGDDSNQVCVDEGLDDGAIFTEDFDSTEDKHYFPTASADDHPSMQGCGGERWEWDPDNEHDRDDNPAPRISHPETDAFDLFAGMSKSHYLEEKVKGRYFKGTLLELRAHKNEWDNIDAQLRDIAARLRCRVGDMPAGSIPFGEFEASLSAKMEAAHRSVDYARGVTEFSLEVMRQQHDPKFWRLLDKRTWSIIALLERNAGRMEEMKSLLWDLDEVVSRLETFTNSELRDVKGYLRTFMSEMGDWRRYITSKLK</sequence>
<dbReference type="EMBL" id="JAUJFL010000001">
    <property type="protein sequence ID" value="KAK2613340.1"/>
    <property type="molecule type" value="Genomic_DNA"/>
</dbReference>
<dbReference type="InterPro" id="IPR018253">
    <property type="entry name" value="DnaJ_domain_CS"/>
</dbReference>
<name>A0AAD9SQI2_PHOAM</name>
<feature type="domain" description="J" evidence="2">
    <location>
        <begin position="6"/>
        <end position="72"/>
    </location>
</feature>
<dbReference type="InterPro" id="IPR036869">
    <property type="entry name" value="J_dom_sf"/>
</dbReference>
<evidence type="ECO:0000313" key="3">
    <source>
        <dbReference type="EMBL" id="KAK2613340.1"/>
    </source>
</evidence>
<dbReference type="Proteomes" id="UP001265746">
    <property type="component" value="Unassembled WGS sequence"/>
</dbReference>
<reference evidence="3" key="1">
    <citation type="submission" date="2023-06" db="EMBL/GenBank/DDBJ databases">
        <authorList>
            <person name="Noh H."/>
        </authorList>
    </citation>
    <scope>NUCLEOTIDE SEQUENCE</scope>
    <source>
        <strain evidence="3">DUCC20226</strain>
    </source>
</reference>
<comment type="caution">
    <text evidence="3">The sequence shown here is derived from an EMBL/GenBank/DDBJ whole genome shotgun (WGS) entry which is preliminary data.</text>
</comment>
<dbReference type="SUPFAM" id="SSF46565">
    <property type="entry name" value="Chaperone J-domain"/>
    <property type="match status" value="1"/>
</dbReference>
<evidence type="ECO:0000313" key="4">
    <source>
        <dbReference type="Proteomes" id="UP001265746"/>
    </source>
</evidence>
<protein>
    <recommendedName>
        <fullName evidence="2">J domain-containing protein</fullName>
    </recommendedName>
</protein>
<feature type="region of interest" description="Disordered" evidence="1">
    <location>
        <begin position="187"/>
        <end position="227"/>
    </location>
</feature>
<dbReference type="SMART" id="SM00271">
    <property type="entry name" value="DnaJ"/>
    <property type="match status" value="1"/>
</dbReference>
<feature type="compositionally biased region" description="Basic and acidic residues" evidence="1">
    <location>
        <begin position="206"/>
        <end position="227"/>
    </location>
</feature>
<feature type="compositionally biased region" description="Basic and acidic residues" evidence="1">
    <location>
        <begin position="187"/>
        <end position="198"/>
    </location>
</feature>
<accession>A0AAD9SQI2</accession>
<evidence type="ECO:0000256" key="1">
    <source>
        <dbReference type="SAM" id="MobiDB-lite"/>
    </source>
</evidence>
<dbReference type="PRINTS" id="PR00625">
    <property type="entry name" value="JDOMAIN"/>
</dbReference>
<dbReference type="InterPro" id="IPR001623">
    <property type="entry name" value="DnaJ_domain"/>
</dbReference>
<dbReference type="InterPro" id="IPR050817">
    <property type="entry name" value="DjlA_DnaK_co-chaperone"/>
</dbReference>
<dbReference type="PANTHER" id="PTHR24074">
    <property type="entry name" value="CO-CHAPERONE PROTEIN DJLA"/>
    <property type="match status" value="1"/>
</dbReference>
<gene>
    <name evidence="3" type="ORF">N8I77_000258</name>
</gene>
<evidence type="ECO:0000259" key="2">
    <source>
        <dbReference type="PROSITE" id="PS50076"/>
    </source>
</evidence>
<dbReference type="CDD" id="cd06257">
    <property type="entry name" value="DnaJ"/>
    <property type="match status" value="1"/>
</dbReference>
<dbReference type="PROSITE" id="PS50076">
    <property type="entry name" value="DNAJ_2"/>
    <property type="match status" value="1"/>
</dbReference>
<feature type="compositionally biased region" description="Acidic residues" evidence="1">
    <location>
        <begin position="117"/>
        <end position="130"/>
    </location>
</feature>